<dbReference type="Pfam" id="PF14528">
    <property type="entry name" value="LAGLIDADG_3"/>
    <property type="match status" value="1"/>
</dbReference>
<dbReference type="GO" id="GO:1990077">
    <property type="term" value="C:primosome complex"/>
    <property type="evidence" value="ECO:0007669"/>
    <property type="project" value="UniProtKB-KW"/>
</dbReference>
<dbReference type="Gene3D" id="3.40.1360.10">
    <property type="match status" value="1"/>
</dbReference>
<dbReference type="SUPFAM" id="SSF51294">
    <property type="entry name" value="Hedgehog/intein (Hint) domain"/>
    <property type="match status" value="1"/>
</dbReference>
<keyword evidence="10" id="KW-0651">Protein splicing</keyword>
<keyword evidence="9" id="KW-0862">Zinc</keyword>
<dbReference type="SMART" id="SM00400">
    <property type="entry name" value="ZnF_CHCC"/>
    <property type="match status" value="1"/>
</dbReference>
<evidence type="ECO:0000256" key="4">
    <source>
        <dbReference type="ARBA" id="ARBA00022695"/>
    </source>
</evidence>
<dbReference type="InterPro" id="IPR006171">
    <property type="entry name" value="TOPRIM_dom"/>
</dbReference>
<dbReference type="EMBL" id="JACIDT010000002">
    <property type="protein sequence ID" value="MBB3925064.1"/>
    <property type="molecule type" value="Genomic_DNA"/>
</dbReference>
<dbReference type="GO" id="GO:0000428">
    <property type="term" value="C:DNA-directed RNA polymerase complex"/>
    <property type="evidence" value="ECO:0007669"/>
    <property type="project" value="UniProtKB-KW"/>
</dbReference>
<evidence type="ECO:0000256" key="7">
    <source>
        <dbReference type="ARBA" id="ARBA00022771"/>
    </source>
</evidence>
<feature type="domain" description="Zinc finger CHC2-type" evidence="12">
    <location>
        <begin position="303"/>
        <end position="349"/>
    </location>
</feature>
<dbReference type="Proteomes" id="UP000571950">
    <property type="component" value="Unassembled WGS sequence"/>
</dbReference>
<evidence type="ECO:0000259" key="12">
    <source>
        <dbReference type="SMART" id="SM00400"/>
    </source>
</evidence>
<dbReference type="AlphaFoldDB" id="A0A7W6FPI3"/>
<keyword evidence="6" id="KW-0479">Metal-binding</keyword>
<keyword evidence="7" id="KW-0863">Zinc-finger</keyword>
<keyword evidence="4" id="KW-0548">Nucleotidyltransferase</keyword>
<evidence type="ECO:0000256" key="11">
    <source>
        <dbReference type="ARBA" id="ARBA00023163"/>
    </source>
</evidence>
<accession>A0A7W6FPI3</accession>
<dbReference type="SUPFAM" id="SSF55608">
    <property type="entry name" value="Homing endonucleases"/>
    <property type="match status" value="1"/>
</dbReference>
<dbReference type="GO" id="GO:0004519">
    <property type="term" value="F:endonuclease activity"/>
    <property type="evidence" value="ECO:0007669"/>
    <property type="project" value="InterPro"/>
</dbReference>
<dbReference type="InterPro" id="IPR034154">
    <property type="entry name" value="TOPRIM_DnaG/twinkle"/>
</dbReference>
<evidence type="ECO:0000256" key="3">
    <source>
        <dbReference type="ARBA" id="ARBA00022679"/>
    </source>
</evidence>
<dbReference type="GO" id="GO:0003899">
    <property type="term" value="F:DNA-directed RNA polymerase activity"/>
    <property type="evidence" value="ECO:0007669"/>
    <property type="project" value="InterPro"/>
</dbReference>
<evidence type="ECO:0000256" key="5">
    <source>
        <dbReference type="ARBA" id="ARBA00022705"/>
    </source>
</evidence>
<sequence length="585" mass="63768">MNDAKGTYHCFAGETGVITYDGTFPIRDLAGGWHRLLTTGGKWVYAPIRSFGRQRLWRIELTRNGVSKTIRATDGHEWLIRDRASKVRTDQLLPGARLQAVFPARRSIEVDPEGVRHGIVFGDGTLTPDCAVVDLHGEKIDDLLRWFPNHPTWTGTRAEGQPYIKVRGLCPLMKSLPVATASPAYLAGFIAGYLATDGHIAKDGSVTLDCKEAETLEGVRTICHKLGIGTYGVRQHMRLGYGEKPSAICRINFPAGAVCSKLLLRPTALARLASSTKRFARLRWQVVSVEPTDDIEEVFCANVIGTHAFAIEDNILTGNCHGCGAGGDAIRFLMDKESMRFTEAVEWLLGDSLPVISDEERTRRREQSAADLAARVELARSIWARSVPAAGTPAEVYARSRGITMPLPSTVRFVMTPRWRNEETGEVGRDSPAMACALQDATGRLVGVQCIFLAEGGRRKYERVRADGSKAKAKLTFGVVVGSTFRIGPDVDHILLCEGPEDGLTLRQQAPDKTVWVSCGTAMLSQVGLPSHIESITLAGDNGAAGRKAVDDATAAYLKLGLSVNSIFPDDGFKDWNDQLRGVRG</sequence>
<evidence type="ECO:0000313" key="13">
    <source>
        <dbReference type="EMBL" id="MBB3925064.1"/>
    </source>
</evidence>
<gene>
    <name evidence="13" type="ORF">GGR43_000765</name>
</gene>
<evidence type="ECO:0000256" key="1">
    <source>
        <dbReference type="ARBA" id="ARBA00022478"/>
    </source>
</evidence>
<dbReference type="PROSITE" id="PS50817">
    <property type="entry name" value="INTEIN_N_TER"/>
    <property type="match status" value="1"/>
</dbReference>
<evidence type="ECO:0000256" key="10">
    <source>
        <dbReference type="ARBA" id="ARBA00023000"/>
    </source>
</evidence>
<dbReference type="InterPro" id="IPR006141">
    <property type="entry name" value="Intein_N"/>
</dbReference>
<keyword evidence="2" id="KW-0639">Primosome</keyword>
<dbReference type="GO" id="GO:0016539">
    <property type="term" value="P:intein-mediated protein splicing"/>
    <property type="evidence" value="ECO:0007669"/>
    <property type="project" value="InterPro"/>
</dbReference>
<evidence type="ECO:0000256" key="2">
    <source>
        <dbReference type="ARBA" id="ARBA00022515"/>
    </source>
</evidence>
<reference evidence="13 14" key="1">
    <citation type="submission" date="2020-08" db="EMBL/GenBank/DDBJ databases">
        <title>Genomic Encyclopedia of Type Strains, Phase IV (KMG-IV): sequencing the most valuable type-strain genomes for metagenomic binning, comparative biology and taxonomic classification.</title>
        <authorList>
            <person name="Goeker M."/>
        </authorList>
    </citation>
    <scope>NUCLEOTIDE SEQUENCE [LARGE SCALE GENOMIC DNA]</scope>
    <source>
        <strain evidence="13 14">DSM 26189</strain>
    </source>
</reference>
<keyword evidence="14" id="KW-1185">Reference proteome</keyword>
<name>A0A7W6FPI3_9SPHN</name>
<keyword evidence="11" id="KW-0804">Transcription</keyword>
<dbReference type="CDD" id="cd01029">
    <property type="entry name" value="TOPRIM_primases"/>
    <property type="match status" value="1"/>
</dbReference>
<protein>
    <recommendedName>
        <fullName evidence="12">Zinc finger CHC2-type domain-containing protein</fullName>
    </recommendedName>
</protein>
<dbReference type="PANTHER" id="PTHR30313">
    <property type="entry name" value="DNA PRIMASE"/>
    <property type="match status" value="1"/>
</dbReference>
<dbReference type="GO" id="GO:0005737">
    <property type="term" value="C:cytoplasm"/>
    <property type="evidence" value="ECO:0007669"/>
    <property type="project" value="TreeGrafter"/>
</dbReference>
<dbReference type="GO" id="GO:0003677">
    <property type="term" value="F:DNA binding"/>
    <property type="evidence" value="ECO:0007669"/>
    <property type="project" value="InterPro"/>
</dbReference>
<evidence type="ECO:0000256" key="8">
    <source>
        <dbReference type="ARBA" id="ARBA00022813"/>
    </source>
</evidence>
<dbReference type="Gene3D" id="2.170.16.10">
    <property type="entry name" value="Hedgehog/Intein (Hint) domain"/>
    <property type="match status" value="1"/>
</dbReference>
<dbReference type="InterPro" id="IPR050219">
    <property type="entry name" value="DnaG_primase"/>
</dbReference>
<dbReference type="Gene3D" id="3.10.28.10">
    <property type="entry name" value="Homing endonucleases"/>
    <property type="match status" value="1"/>
</dbReference>
<dbReference type="InterPro" id="IPR004860">
    <property type="entry name" value="LAGLIDADG_dom"/>
</dbReference>
<comment type="caution">
    <text evidence="13">The sequence shown here is derived from an EMBL/GenBank/DDBJ whole genome shotgun (WGS) entry which is preliminary data.</text>
</comment>
<dbReference type="SUPFAM" id="SSF57783">
    <property type="entry name" value="Zinc beta-ribbon"/>
    <property type="match status" value="1"/>
</dbReference>
<dbReference type="Pfam" id="PF01807">
    <property type="entry name" value="Zn_ribbon_DnaG"/>
    <property type="match status" value="1"/>
</dbReference>
<keyword evidence="3" id="KW-0808">Transferase</keyword>
<dbReference type="GO" id="GO:0008270">
    <property type="term" value="F:zinc ion binding"/>
    <property type="evidence" value="ECO:0007669"/>
    <property type="project" value="UniProtKB-KW"/>
</dbReference>
<evidence type="ECO:0000256" key="9">
    <source>
        <dbReference type="ARBA" id="ARBA00022833"/>
    </source>
</evidence>
<organism evidence="13 14">
    <name type="scientific">Sphingobium jiangsuense</name>
    <dbReference type="NCBI Taxonomy" id="870476"/>
    <lineage>
        <taxon>Bacteria</taxon>
        <taxon>Pseudomonadati</taxon>
        <taxon>Pseudomonadota</taxon>
        <taxon>Alphaproteobacteria</taxon>
        <taxon>Sphingomonadales</taxon>
        <taxon>Sphingomonadaceae</taxon>
        <taxon>Sphingobium</taxon>
    </lineage>
</organism>
<dbReference type="Gene3D" id="3.90.580.10">
    <property type="entry name" value="Zinc finger, CHC2-type domain"/>
    <property type="match status" value="1"/>
</dbReference>
<dbReference type="GO" id="GO:0006269">
    <property type="term" value="P:DNA replication, synthesis of primer"/>
    <property type="evidence" value="ECO:0007669"/>
    <property type="project" value="UniProtKB-KW"/>
</dbReference>
<dbReference type="InterPro" id="IPR055570">
    <property type="entry name" value="DUF7146"/>
</dbReference>
<dbReference type="PANTHER" id="PTHR30313:SF2">
    <property type="entry name" value="DNA PRIMASE"/>
    <property type="match status" value="1"/>
</dbReference>
<dbReference type="InterPro" id="IPR002694">
    <property type="entry name" value="Znf_CHC2"/>
</dbReference>
<dbReference type="Pfam" id="PF13362">
    <property type="entry name" value="Toprim_3"/>
    <property type="match status" value="1"/>
</dbReference>
<evidence type="ECO:0000313" key="14">
    <source>
        <dbReference type="Proteomes" id="UP000571950"/>
    </source>
</evidence>
<keyword evidence="8" id="KW-0068">Autocatalytic cleavage</keyword>
<evidence type="ECO:0000256" key="6">
    <source>
        <dbReference type="ARBA" id="ARBA00022723"/>
    </source>
</evidence>
<dbReference type="InterPro" id="IPR036977">
    <property type="entry name" value="DNA_primase_Znf_CHC2"/>
</dbReference>
<keyword evidence="5" id="KW-0235">DNA replication</keyword>
<dbReference type="InterPro" id="IPR036844">
    <property type="entry name" value="Hint_dom_sf"/>
</dbReference>
<dbReference type="InterPro" id="IPR027434">
    <property type="entry name" value="Homing_endonucl"/>
</dbReference>
<dbReference type="Pfam" id="PF23639">
    <property type="entry name" value="DUF7146"/>
    <property type="match status" value="1"/>
</dbReference>
<keyword evidence="1" id="KW-0240">DNA-directed RNA polymerase</keyword>
<proteinExistence type="predicted"/>